<protein>
    <recommendedName>
        <fullName evidence="4">Polymer-forming cytoskeletal protein</fullName>
    </recommendedName>
</protein>
<keyword evidence="1" id="KW-0732">Signal</keyword>
<gene>
    <name evidence="2" type="ORF">ABB29_13595</name>
</gene>
<sequence length="220" mass="22401">MTPSRNALLLTLALVASPALASNDVSKVNGTVTADAGQTYGDLETVNGSVHIGAGAHVEDASTVNGGIDVADNAVLDSLTTVNGGIKAGNNVRISGGVEAVNGSIFLDRGTQVQRDVSNVNGGIGLVATEVGGDVQTVTGDVTIGIDSHVKGQLKVEKPKGSFNFGVNRVPRIIIGPHAVVDGPLIFEREVTLLVHESAKTGPITGATARMFNTDTAPKD</sequence>
<dbReference type="OrthoDB" id="5959358at2"/>
<evidence type="ECO:0000313" key="3">
    <source>
        <dbReference type="Proteomes" id="UP000052052"/>
    </source>
</evidence>
<dbReference type="PATRIC" id="fig|344882.3.peg.1100"/>
<accession>A0A0R0CEX5</accession>
<dbReference type="RefSeq" id="WP_057659965.1">
    <property type="nucleotide sequence ID" value="NZ_LDJL01000015.1"/>
</dbReference>
<evidence type="ECO:0008006" key="4">
    <source>
        <dbReference type="Google" id="ProtNLM"/>
    </source>
</evidence>
<dbReference type="STRING" id="344882.ABB29_13595"/>
<name>A0A0R0CEX5_9GAMM</name>
<feature type="chain" id="PRO_5006393936" description="Polymer-forming cytoskeletal protein" evidence="1">
    <location>
        <begin position="22"/>
        <end position="220"/>
    </location>
</feature>
<dbReference type="Proteomes" id="UP000052052">
    <property type="component" value="Unassembled WGS sequence"/>
</dbReference>
<feature type="signal peptide" evidence="1">
    <location>
        <begin position="1"/>
        <end position="21"/>
    </location>
</feature>
<reference evidence="2 3" key="1">
    <citation type="submission" date="2015-05" db="EMBL/GenBank/DDBJ databases">
        <title>Genome sequencing and analysis of members of genus Stenotrophomonas.</title>
        <authorList>
            <person name="Patil P.P."/>
            <person name="Midha S."/>
            <person name="Patil P.B."/>
        </authorList>
    </citation>
    <scope>NUCLEOTIDE SEQUENCE [LARGE SCALE GENOMIC DNA]</scope>
    <source>
        <strain evidence="2 3">DSM 21858</strain>
    </source>
</reference>
<proteinExistence type="predicted"/>
<dbReference type="EMBL" id="LDJL01000015">
    <property type="protein sequence ID" value="KRG68348.1"/>
    <property type="molecule type" value="Genomic_DNA"/>
</dbReference>
<keyword evidence="3" id="KW-1185">Reference proteome</keyword>
<comment type="caution">
    <text evidence="2">The sequence shown here is derived from an EMBL/GenBank/DDBJ whole genome shotgun (WGS) entry which is preliminary data.</text>
</comment>
<evidence type="ECO:0000256" key="1">
    <source>
        <dbReference type="SAM" id="SignalP"/>
    </source>
</evidence>
<evidence type="ECO:0000313" key="2">
    <source>
        <dbReference type="EMBL" id="KRG68348.1"/>
    </source>
</evidence>
<organism evidence="2 3">
    <name type="scientific">Pseudoxanthomonas dokdonensis</name>
    <dbReference type="NCBI Taxonomy" id="344882"/>
    <lineage>
        <taxon>Bacteria</taxon>
        <taxon>Pseudomonadati</taxon>
        <taxon>Pseudomonadota</taxon>
        <taxon>Gammaproteobacteria</taxon>
        <taxon>Lysobacterales</taxon>
        <taxon>Lysobacteraceae</taxon>
        <taxon>Pseudoxanthomonas</taxon>
    </lineage>
</organism>
<dbReference type="AlphaFoldDB" id="A0A0R0CEX5"/>
<dbReference type="Gene3D" id="2.160.10.10">
    <property type="entry name" value="Hexapeptide repeat proteins"/>
    <property type="match status" value="1"/>
</dbReference>